<keyword evidence="1" id="KW-0812">Transmembrane</keyword>
<dbReference type="AlphaFoldDB" id="A0A7S3CZY7"/>
<proteinExistence type="predicted"/>
<accession>A0A7S3CZY7</accession>
<name>A0A7S3CZY7_9EUKA</name>
<feature type="transmembrane region" description="Helical" evidence="1">
    <location>
        <begin position="174"/>
        <end position="195"/>
    </location>
</feature>
<feature type="transmembrane region" description="Helical" evidence="1">
    <location>
        <begin position="202"/>
        <end position="222"/>
    </location>
</feature>
<evidence type="ECO:0000313" key="2">
    <source>
        <dbReference type="EMBL" id="CAE0242277.1"/>
    </source>
</evidence>
<feature type="transmembrane region" description="Helical" evidence="1">
    <location>
        <begin position="310"/>
        <end position="332"/>
    </location>
</feature>
<protein>
    <submittedName>
        <fullName evidence="2">Uncharacterized protein</fullName>
    </submittedName>
</protein>
<feature type="transmembrane region" description="Helical" evidence="1">
    <location>
        <begin position="855"/>
        <end position="876"/>
    </location>
</feature>
<dbReference type="Gene3D" id="2.170.130.20">
    <property type="entry name" value="LCCL-like domain"/>
    <property type="match status" value="1"/>
</dbReference>
<organism evidence="2">
    <name type="scientific">Palpitomonas bilix</name>
    <dbReference type="NCBI Taxonomy" id="652834"/>
    <lineage>
        <taxon>Eukaryota</taxon>
        <taxon>Eukaryota incertae sedis</taxon>
    </lineage>
</organism>
<feature type="transmembrane region" description="Helical" evidence="1">
    <location>
        <begin position="432"/>
        <end position="455"/>
    </location>
</feature>
<sequence>MTRSYSYFNGILRDFAVYPTALGGAVALEHYCAGAAFPNPSRCNLSADESWKSGASSFSSFQDATDSQSSYFGQCIASAAQPNRVVDTTASVIAAVLLGGLWTTVVVRLVQYLRVLTVRSGMLKFIKLTTICTVVSTLLNVVGALSMGPLFSYVSQLQILSVFGYCCSELSLPWIAYAGWVMGEAGITVAVITVSGPSTLRIFAVCFSFLFSIVLGVVLPNIDPTSRFNAPTEACVLALAAPMISLIYFKLLEVYPRGSATSCKRKKTVNDENGEGGRKNSGSHDREWDVAFLLPFDGVYENALKRKGSAFLVISGCSIAFFRVFYLTAFAYASVPLYVASILFGVWGVLGASSLLLYSSVIRPVGSTTDVPSPASGHADADWQTWASSISVHSLSSQCMDLLFRRSCAGHDISKMPYRMRARRLQQKTANIIQYTLTSVGCVLMVAGAGAYIGILIQNNFMPGTAVIDTQCGDRWGLSRSKYDFGNNSFAAGVNISEVGDWVQVQCNSNCEGLQNNYFGLGMVKSAGYESCTNESNIIGTGGTFETCQVLLGWNTVYGTKNESVFAQRTSVCRAAGSAGLITSKGGCFRVRALPPPAIDDYLSEPRQGENSIIVGYFNTTPIQLGYSSISSAFELAPSDDFCPFSLRNYSFIAIAVFIIGVRMAGASPFIFYMSLYVSQYFAQVFGESGFYWVTYLLDIKNVDYYVNFVVSTLLVIYLYFVGPRLILQPRRYVGEVQRGLFNDTAQTWTETSDGDDVSYNSLNTMRKKDESVNVLLRVVDTCEDIFFVAGFFLLGYYLQFHVDDLLTDLNLTGSFFSDFVTDFGVSHAVFLLLLVGALLLVGIHLRFHAKRGELLSRLLLSISLLVLIVLTSIIADNSWSLPSFGFHFHHYFVYAIIVPVISAPPNPFTKAAAGLLLGASLQGCAQWGSVSVNMESYPSYY</sequence>
<gene>
    <name evidence="2" type="ORF">PBIL07802_LOCUS4441</name>
</gene>
<reference evidence="2" key="1">
    <citation type="submission" date="2021-01" db="EMBL/GenBank/DDBJ databases">
        <authorList>
            <person name="Corre E."/>
            <person name="Pelletier E."/>
            <person name="Niang G."/>
            <person name="Scheremetjew M."/>
            <person name="Finn R."/>
            <person name="Kale V."/>
            <person name="Holt S."/>
            <person name="Cochrane G."/>
            <person name="Meng A."/>
            <person name="Brown T."/>
            <person name="Cohen L."/>
        </authorList>
    </citation>
    <scope>NUCLEOTIDE SEQUENCE</scope>
    <source>
        <strain evidence="2">NIES-2562</strain>
    </source>
</reference>
<feature type="transmembrane region" description="Helical" evidence="1">
    <location>
        <begin position="338"/>
        <end position="358"/>
    </location>
</feature>
<keyword evidence="1" id="KW-0472">Membrane</keyword>
<dbReference type="InterPro" id="IPR036609">
    <property type="entry name" value="LCCL_sf"/>
</dbReference>
<feature type="transmembrane region" description="Helical" evidence="1">
    <location>
        <begin position="90"/>
        <end position="110"/>
    </location>
</feature>
<feature type="transmembrane region" description="Helical" evidence="1">
    <location>
        <begin position="705"/>
        <end position="723"/>
    </location>
</feature>
<feature type="transmembrane region" description="Helical" evidence="1">
    <location>
        <begin position="820"/>
        <end position="843"/>
    </location>
</feature>
<keyword evidence="1" id="KW-1133">Transmembrane helix</keyword>
<feature type="transmembrane region" description="Helical" evidence="1">
    <location>
        <begin position="775"/>
        <end position="800"/>
    </location>
</feature>
<feature type="transmembrane region" description="Helical" evidence="1">
    <location>
        <begin position="882"/>
        <end position="902"/>
    </location>
</feature>
<feature type="transmembrane region" description="Helical" evidence="1">
    <location>
        <begin position="650"/>
        <end position="674"/>
    </location>
</feature>
<feature type="transmembrane region" description="Helical" evidence="1">
    <location>
        <begin position="228"/>
        <end position="249"/>
    </location>
</feature>
<dbReference type="SUPFAM" id="SSF69848">
    <property type="entry name" value="LCCL domain"/>
    <property type="match status" value="1"/>
</dbReference>
<feature type="transmembrane region" description="Helical" evidence="1">
    <location>
        <begin position="131"/>
        <end position="154"/>
    </location>
</feature>
<evidence type="ECO:0000256" key="1">
    <source>
        <dbReference type="SAM" id="Phobius"/>
    </source>
</evidence>
<dbReference type="EMBL" id="HBIB01007061">
    <property type="protein sequence ID" value="CAE0242277.1"/>
    <property type="molecule type" value="Transcribed_RNA"/>
</dbReference>
<feature type="transmembrane region" description="Helical" evidence="1">
    <location>
        <begin position="681"/>
        <end position="699"/>
    </location>
</feature>